<comment type="caution">
    <text evidence="1">The sequence shown here is derived from an EMBL/GenBank/DDBJ whole genome shotgun (WGS) entry which is preliminary data.</text>
</comment>
<dbReference type="RefSeq" id="WP_188976152.1">
    <property type="nucleotide sequence ID" value="NZ_BMPG01000001.1"/>
</dbReference>
<organism evidence="1 2">
    <name type="scientific">Halocalculus aciditolerans</name>
    <dbReference type="NCBI Taxonomy" id="1383812"/>
    <lineage>
        <taxon>Archaea</taxon>
        <taxon>Methanobacteriati</taxon>
        <taxon>Methanobacteriota</taxon>
        <taxon>Stenosarchaea group</taxon>
        <taxon>Halobacteria</taxon>
        <taxon>Halobacteriales</taxon>
        <taxon>Halobacteriaceae</taxon>
        <taxon>Halocalculus</taxon>
    </lineage>
</organism>
<evidence type="ECO:0000313" key="1">
    <source>
        <dbReference type="EMBL" id="GGL52504.1"/>
    </source>
</evidence>
<name>A0A830FJA2_9EURY</name>
<reference evidence="1" key="2">
    <citation type="submission" date="2020-09" db="EMBL/GenBank/DDBJ databases">
        <authorList>
            <person name="Sun Q."/>
            <person name="Ohkuma M."/>
        </authorList>
    </citation>
    <scope>NUCLEOTIDE SEQUENCE</scope>
    <source>
        <strain evidence="1">JCM 19596</strain>
    </source>
</reference>
<dbReference type="EMBL" id="BMPG01000001">
    <property type="protein sequence ID" value="GGL52504.1"/>
    <property type="molecule type" value="Genomic_DNA"/>
</dbReference>
<dbReference type="AlphaFoldDB" id="A0A830FJA2"/>
<sequence>MAKLTVRILDTGVSGEDRDQAERALHTAADRLPDGYLAVGDTVTYDGDRPNTADRSALDAAVDGWLKDRFSPDETRNTTFHVLVDAGPTRLASDALRTRSVGPALAAGVCTRVAGIAGDDGYAHGLAYTNTWVDAFVSLAPVPYSPKRAIPVTAIHELGHSLMAGIDAENEHYLGEQAYYDADETHAHVTPMTYWYDDQLSTWARNPNEVESTCPVDPADLDRAVEAYSDRTVDAITTHVDAHYD</sequence>
<reference evidence="1" key="1">
    <citation type="journal article" date="2014" name="Int. J. Syst. Evol. Microbiol.">
        <title>Complete genome sequence of Corynebacterium casei LMG S-19264T (=DSM 44701T), isolated from a smear-ripened cheese.</title>
        <authorList>
            <consortium name="US DOE Joint Genome Institute (JGI-PGF)"/>
            <person name="Walter F."/>
            <person name="Albersmeier A."/>
            <person name="Kalinowski J."/>
            <person name="Ruckert C."/>
        </authorList>
    </citation>
    <scope>NUCLEOTIDE SEQUENCE</scope>
    <source>
        <strain evidence="1">JCM 19596</strain>
    </source>
</reference>
<dbReference type="Proteomes" id="UP000607197">
    <property type="component" value="Unassembled WGS sequence"/>
</dbReference>
<proteinExistence type="predicted"/>
<protein>
    <submittedName>
        <fullName evidence="1">Uncharacterized protein</fullName>
    </submittedName>
</protein>
<evidence type="ECO:0000313" key="2">
    <source>
        <dbReference type="Proteomes" id="UP000607197"/>
    </source>
</evidence>
<gene>
    <name evidence="1" type="ORF">GCM10009039_08430</name>
</gene>
<accession>A0A830FJA2</accession>
<keyword evidence="2" id="KW-1185">Reference proteome</keyword>